<comment type="caution">
    <text evidence="1">The sequence shown here is derived from an EMBL/GenBank/DDBJ whole genome shotgun (WGS) entry which is preliminary data.</text>
</comment>
<gene>
    <name evidence="1" type="ORF">JG688_00012830</name>
</gene>
<keyword evidence="2" id="KW-1185">Reference proteome</keyword>
<sequence length="49" mass="5867">MWNMESRSDDLPLSGAIITISDYSNLKLFRETNYQMTIKLWDLTWENQP</sequence>
<dbReference type="AlphaFoldDB" id="A0A8J5INL9"/>
<accession>A0A8J5INL9</accession>
<organism evidence="1 2">
    <name type="scientific">Phytophthora aleatoria</name>
    <dbReference type="NCBI Taxonomy" id="2496075"/>
    <lineage>
        <taxon>Eukaryota</taxon>
        <taxon>Sar</taxon>
        <taxon>Stramenopiles</taxon>
        <taxon>Oomycota</taxon>
        <taxon>Peronosporomycetes</taxon>
        <taxon>Peronosporales</taxon>
        <taxon>Peronosporaceae</taxon>
        <taxon>Phytophthora</taxon>
    </lineage>
</organism>
<evidence type="ECO:0000313" key="1">
    <source>
        <dbReference type="EMBL" id="KAG6953407.1"/>
    </source>
</evidence>
<proteinExistence type="predicted"/>
<reference evidence="1" key="1">
    <citation type="submission" date="2021-01" db="EMBL/GenBank/DDBJ databases">
        <title>Phytophthora aleatoria, a newly-described species from Pinus radiata is distinct from Phytophthora cactorum isolates based on comparative genomics.</title>
        <authorList>
            <person name="Mcdougal R."/>
            <person name="Panda P."/>
            <person name="Williams N."/>
            <person name="Studholme D.J."/>
        </authorList>
    </citation>
    <scope>NUCLEOTIDE SEQUENCE</scope>
    <source>
        <strain evidence="1">NZFS 4037</strain>
    </source>
</reference>
<dbReference type="Proteomes" id="UP000709295">
    <property type="component" value="Unassembled WGS sequence"/>
</dbReference>
<dbReference type="EMBL" id="JAENGY010001027">
    <property type="protein sequence ID" value="KAG6953407.1"/>
    <property type="molecule type" value="Genomic_DNA"/>
</dbReference>
<name>A0A8J5INL9_9STRA</name>
<evidence type="ECO:0000313" key="2">
    <source>
        <dbReference type="Proteomes" id="UP000709295"/>
    </source>
</evidence>
<protein>
    <submittedName>
        <fullName evidence="1">Uncharacterized protein</fullName>
    </submittedName>
</protein>